<evidence type="ECO:0000313" key="3">
    <source>
        <dbReference type="EMBL" id="SBT53680.1"/>
    </source>
</evidence>
<feature type="signal peptide" evidence="2">
    <location>
        <begin position="1"/>
        <end position="29"/>
    </location>
</feature>
<organism evidence="3 4">
    <name type="scientific">Micromonospora narathiwatensis</name>
    <dbReference type="NCBI Taxonomy" id="299146"/>
    <lineage>
        <taxon>Bacteria</taxon>
        <taxon>Bacillati</taxon>
        <taxon>Actinomycetota</taxon>
        <taxon>Actinomycetes</taxon>
        <taxon>Micromonosporales</taxon>
        <taxon>Micromonosporaceae</taxon>
        <taxon>Micromonospora</taxon>
    </lineage>
</organism>
<keyword evidence="1" id="KW-0812">Transmembrane</keyword>
<keyword evidence="1" id="KW-1133">Transmembrane helix</keyword>
<keyword evidence="4" id="KW-1185">Reference proteome</keyword>
<protein>
    <submittedName>
        <fullName evidence="3">LPXTG-motif cell wall anchor domain-containing protein</fullName>
    </submittedName>
</protein>
<dbReference type="OrthoDB" id="3967140at2"/>
<feature type="chain" id="PRO_5008383359" evidence="2">
    <location>
        <begin position="30"/>
        <end position="512"/>
    </location>
</feature>
<keyword evidence="2" id="KW-0732">Signal</keyword>
<sequence length="512" mass="52222">MLSNSTRRWLAGLGVAGAFVAASATPAAAAPPANDVLLYANNALVAPGGEARNVTLLAYAEALPKKLTLTIDRTAVQGFASVTLTDRLTGCKEAGAVITCALDDENVIDYVVDLTVKADDKAEVGAKGDVVLSLAGDGRKATTRATVEIGEGVDLAAGPDITAAGAPGTTIAAPITVANIGDTTSHGTVLLLATMEALAPAKRHSNCSYLDGFGSHFAQCTFDDDIAPGTGMRLDGSSGLRIAPDAWAPGQLFGFASWYAKGDWEEIETELKEVDGWQQGTGAPLKLVPASNAQVQALRQTDKDTTNNGTGIEVEVTGEQRADVAAIGAELPGTVGRTVQAKVGFVNNGPAMTNSYSPGGEIVTIAQVSVPAGATVVTAPVECSDDIEGGPSKPGAKVYFCEWFETLHKGDKALFEFGLRIDKVDAAPGSVKLIHFDLESHGPVADLNPRNDTAALVIKGNGGQGGGDGGDGGTLPITGSSTGLIAGIGALLLAAGAGGYVIARRRKTRFVA</sequence>
<feature type="transmembrane region" description="Helical" evidence="1">
    <location>
        <begin position="484"/>
        <end position="503"/>
    </location>
</feature>
<dbReference type="NCBIfam" id="TIGR01167">
    <property type="entry name" value="LPXTG_anchor"/>
    <property type="match status" value="1"/>
</dbReference>
<evidence type="ECO:0000313" key="4">
    <source>
        <dbReference type="Proteomes" id="UP000198765"/>
    </source>
</evidence>
<dbReference type="PROSITE" id="PS51318">
    <property type="entry name" value="TAT"/>
    <property type="match status" value="1"/>
</dbReference>
<accession>A0A1A9ABZ5</accession>
<dbReference type="RefSeq" id="WP_091200054.1">
    <property type="nucleotide sequence ID" value="NZ_LT594324.1"/>
</dbReference>
<evidence type="ECO:0000256" key="1">
    <source>
        <dbReference type="SAM" id="Phobius"/>
    </source>
</evidence>
<dbReference type="InterPro" id="IPR006311">
    <property type="entry name" value="TAT_signal"/>
</dbReference>
<keyword evidence="1" id="KW-0472">Membrane</keyword>
<dbReference type="AlphaFoldDB" id="A0A1A9ABZ5"/>
<proteinExistence type="predicted"/>
<dbReference type="Proteomes" id="UP000198765">
    <property type="component" value="Chromosome I"/>
</dbReference>
<gene>
    <name evidence="3" type="ORF">GA0070621_4892</name>
</gene>
<dbReference type="PATRIC" id="fig|299146.4.peg.5052"/>
<dbReference type="EMBL" id="LT594324">
    <property type="protein sequence ID" value="SBT53680.1"/>
    <property type="molecule type" value="Genomic_DNA"/>
</dbReference>
<name>A0A1A9ABZ5_9ACTN</name>
<reference evidence="3 4" key="1">
    <citation type="submission" date="2016-06" db="EMBL/GenBank/DDBJ databases">
        <authorList>
            <person name="Kjaerup R.B."/>
            <person name="Dalgaard T.S."/>
            <person name="Juul-Madsen H.R."/>
        </authorList>
    </citation>
    <scope>NUCLEOTIDE SEQUENCE [LARGE SCALE GENOMIC DNA]</scope>
    <source>
        <strain evidence="3 4">DSM 45248</strain>
    </source>
</reference>
<evidence type="ECO:0000256" key="2">
    <source>
        <dbReference type="SAM" id="SignalP"/>
    </source>
</evidence>